<dbReference type="EnsemblPlants" id="Pp3c19_17570V3.3">
    <property type="protein sequence ID" value="Pp3c19_17570V3.3"/>
    <property type="gene ID" value="Pp3c19_17570"/>
</dbReference>
<evidence type="ECO:0000313" key="3">
    <source>
        <dbReference type="EnsemblPlants" id="Pp3c19_17570V3.3"/>
    </source>
</evidence>
<feature type="region of interest" description="Disordered" evidence="2">
    <location>
        <begin position="280"/>
        <end position="308"/>
    </location>
</feature>
<evidence type="ECO:0000256" key="2">
    <source>
        <dbReference type="SAM" id="MobiDB-lite"/>
    </source>
</evidence>
<dbReference type="Proteomes" id="UP000006727">
    <property type="component" value="Chromosome 19"/>
</dbReference>
<protein>
    <submittedName>
        <fullName evidence="3">Uncharacterized protein</fullName>
    </submittedName>
</protein>
<proteinExistence type="inferred from homology"/>
<dbReference type="AlphaFoldDB" id="A0A7I4BN30"/>
<dbReference type="InParanoid" id="A0A7I4BN30"/>
<keyword evidence="1" id="KW-0175">Coiled coil</keyword>
<keyword evidence="4" id="KW-1185">Reference proteome</keyword>
<dbReference type="Gramene" id="Pp3c19_17570V3.3">
    <property type="protein sequence ID" value="Pp3c19_17570V3.3"/>
    <property type="gene ID" value="Pp3c19_17570"/>
</dbReference>
<gene>
    <name evidence="3" type="primary">LOC112295984</name>
</gene>
<dbReference type="EMBL" id="ABEU02000019">
    <property type="status" value="NOT_ANNOTATED_CDS"/>
    <property type="molecule type" value="Genomic_DNA"/>
</dbReference>
<evidence type="ECO:0000256" key="1">
    <source>
        <dbReference type="ARBA" id="ARBA00023054"/>
    </source>
</evidence>
<dbReference type="GO" id="GO:0010027">
    <property type="term" value="P:thylakoid membrane organization"/>
    <property type="evidence" value="ECO:0000318"/>
    <property type="project" value="GO_Central"/>
</dbReference>
<feature type="compositionally biased region" description="Low complexity" evidence="2">
    <location>
        <begin position="286"/>
        <end position="298"/>
    </location>
</feature>
<dbReference type="GO" id="GO:0010207">
    <property type="term" value="P:photosystem II assembly"/>
    <property type="evidence" value="ECO:0007669"/>
    <property type="project" value="InterPro"/>
</dbReference>
<dbReference type="FunCoup" id="A0A7I4BN30">
    <property type="interactions" value="1878"/>
</dbReference>
<dbReference type="PANTHER" id="PTHR34793">
    <property type="entry name" value="PROTEIN THYLAKOID FORMATION 1, CHLOROPLASTIC"/>
    <property type="match status" value="1"/>
</dbReference>
<dbReference type="GO" id="GO:0045037">
    <property type="term" value="P:protein import into chloroplast stroma"/>
    <property type="evidence" value="ECO:0000318"/>
    <property type="project" value="GO_Central"/>
</dbReference>
<organism evidence="3 4">
    <name type="scientific">Physcomitrium patens</name>
    <name type="common">Spreading-leaved earth moss</name>
    <name type="synonym">Physcomitrella patens</name>
    <dbReference type="NCBI Taxonomy" id="3218"/>
    <lineage>
        <taxon>Eukaryota</taxon>
        <taxon>Viridiplantae</taxon>
        <taxon>Streptophyta</taxon>
        <taxon>Embryophyta</taxon>
        <taxon>Bryophyta</taxon>
        <taxon>Bryophytina</taxon>
        <taxon>Bryopsida</taxon>
        <taxon>Funariidae</taxon>
        <taxon>Funariales</taxon>
        <taxon>Funariaceae</taxon>
        <taxon>Physcomitrium</taxon>
    </lineage>
</organism>
<evidence type="ECO:0000313" key="4">
    <source>
        <dbReference type="Proteomes" id="UP000006727"/>
    </source>
</evidence>
<name>A0A7I4BN30_PHYPA</name>
<dbReference type="HAMAP" id="MF_01843">
    <property type="entry name" value="Thf1"/>
    <property type="match status" value="1"/>
</dbReference>
<dbReference type="PANTHER" id="PTHR34793:SF1">
    <property type="entry name" value="PROTEIN THYLAKOID FORMATION 1, CHLOROPLASTIC"/>
    <property type="match status" value="1"/>
</dbReference>
<dbReference type="NCBIfam" id="TIGR03060">
    <property type="entry name" value="PS_II_psb29"/>
    <property type="match status" value="1"/>
</dbReference>
<reference evidence="3 4" key="2">
    <citation type="journal article" date="2018" name="Plant J.">
        <title>The Physcomitrella patens chromosome-scale assembly reveals moss genome structure and evolution.</title>
        <authorList>
            <person name="Lang D."/>
            <person name="Ullrich K.K."/>
            <person name="Murat F."/>
            <person name="Fuchs J."/>
            <person name="Jenkins J."/>
            <person name="Haas F.B."/>
            <person name="Piednoel M."/>
            <person name="Gundlach H."/>
            <person name="Van Bel M."/>
            <person name="Meyberg R."/>
            <person name="Vives C."/>
            <person name="Morata J."/>
            <person name="Symeonidi A."/>
            <person name="Hiss M."/>
            <person name="Muchero W."/>
            <person name="Kamisugi Y."/>
            <person name="Saleh O."/>
            <person name="Blanc G."/>
            <person name="Decker E.L."/>
            <person name="van Gessel N."/>
            <person name="Grimwood J."/>
            <person name="Hayes R.D."/>
            <person name="Graham S.W."/>
            <person name="Gunter L.E."/>
            <person name="McDaniel S.F."/>
            <person name="Hoernstein S.N.W."/>
            <person name="Larsson A."/>
            <person name="Li F.W."/>
            <person name="Perroud P.F."/>
            <person name="Phillips J."/>
            <person name="Ranjan P."/>
            <person name="Rokshar D.S."/>
            <person name="Rothfels C.J."/>
            <person name="Schneider L."/>
            <person name="Shu S."/>
            <person name="Stevenson D.W."/>
            <person name="Thummler F."/>
            <person name="Tillich M."/>
            <person name="Villarreal Aguilar J.C."/>
            <person name="Widiez T."/>
            <person name="Wong G.K."/>
            <person name="Wymore A."/>
            <person name="Zhang Y."/>
            <person name="Zimmer A.D."/>
            <person name="Quatrano R.S."/>
            <person name="Mayer K.F.X."/>
            <person name="Goodstein D."/>
            <person name="Casacuberta J.M."/>
            <person name="Vandepoele K."/>
            <person name="Reski R."/>
            <person name="Cuming A.C."/>
            <person name="Tuskan G.A."/>
            <person name="Maumus F."/>
            <person name="Salse J."/>
            <person name="Schmutz J."/>
            <person name="Rensing S.A."/>
        </authorList>
    </citation>
    <scope>NUCLEOTIDE SEQUENCE [LARGE SCALE GENOMIC DNA]</scope>
    <source>
        <strain evidence="3 4">cv. Gransden 2004</strain>
    </source>
</reference>
<dbReference type="InterPro" id="IPR017499">
    <property type="entry name" value="Thf1"/>
</dbReference>
<dbReference type="Pfam" id="PF11264">
    <property type="entry name" value="ThylakoidFormat"/>
    <property type="match status" value="1"/>
</dbReference>
<reference evidence="3 4" key="1">
    <citation type="journal article" date="2008" name="Science">
        <title>The Physcomitrella genome reveals evolutionary insights into the conquest of land by plants.</title>
        <authorList>
            <person name="Rensing S."/>
            <person name="Lang D."/>
            <person name="Zimmer A."/>
            <person name="Terry A."/>
            <person name="Salamov A."/>
            <person name="Shapiro H."/>
            <person name="Nishiyama T."/>
            <person name="Perroud P.-F."/>
            <person name="Lindquist E."/>
            <person name="Kamisugi Y."/>
            <person name="Tanahashi T."/>
            <person name="Sakakibara K."/>
            <person name="Fujita T."/>
            <person name="Oishi K."/>
            <person name="Shin-I T."/>
            <person name="Kuroki Y."/>
            <person name="Toyoda A."/>
            <person name="Suzuki Y."/>
            <person name="Hashimoto A."/>
            <person name="Yamaguchi K."/>
            <person name="Sugano A."/>
            <person name="Kohara Y."/>
            <person name="Fujiyama A."/>
            <person name="Anterola A."/>
            <person name="Aoki S."/>
            <person name="Ashton N."/>
            <person name="Barbazuk W.B."/>
            <person name="Barker E."/>
            <person name="Bennetzen J."/>
            <person name="Bezanilla M."/>
            <person name="Blankenship R."/>
            <person name="Cho S.H."/>
            <person name="Dutcher S."/>
            <person name="Estelle M."/>
            <person name="Fawcett J.A."/>
            <person name="Gundlach H."/>
            <person name="Hanada K."/>
            <person name="Heyl A."/>
            <person name="Hicks K.A."/>
            <person name="Hugh J."/>
            <person name="Lohr M."/>
            <person name="Mayer K."/>
            <person name="Melkozernov A."/>
            <person name="Murata T."/>
            <person name="Nelson D."/>
            <person name="Pils B."/>
            <person name="Prigge M."/>
            <person name="Reiss B."/>
            <person name="Renner T."/>
            <person name="Rombauts S."/>
            <person name="Rushton P."/>
            <person name="Sanderfoot A."/>
            <person name="Schween G."/>
            <person name="Shiu S.-H."/>
            <person name="Stueber K."/>
            <person name="Theodoulou F.L."/>
            <person name="Tu H."/>
            <person name="Van de Peer Y."/>
            <person name="Verrier P.J."/>
            <person name="Waters E."/>
            <person name="Wood A."/>
            <person name="Yang L."/>
            <person name="Cove D."/>
            <person name="Cuming A."/>
            <person name="Hasebe M."/>
            <person name="Lucas S."/>
            <person name="Mishler D.B."/>
            <person name="Reski R."/>
            <person name="Grigoriev I."/>
            <person name="Quatrano R.S."/>
            <person name="Boore J.L."/>
        </authorList>
    </citation>
    <scope>NUCLEOTIDE SEQUENCE [LARGE SCALE GENOMIC DNA]</scope>
    <source>
        <strain evidence="3 4">cv. Gransden 2004</strain>
    </source>
</reference>
<sequence>MAALSSSPVAPCCVKGAVAAIRAMERTRTLRSSVWQMGCCPVEHLRCGGQVGVTAVTKRRGVVACAAAAASSTTDVPTVADTKLSFIKSYRKPIPSIYSNVIQELLVQQHLMRYNSTYVYDPIFALGFVTVYDQLMDGYPNDEDRDAIFKAYISALNEDPEQYRKDSKKLEEWAAAQSGSGIADFAGKDGEVEAALKDIAERAAGKEKFHYSRFFAIGLFRLLECAKASDPAVLETLSKALNVSKRSVDRDLDVYRNLLSKLAQGKELIKEYVDREKKKKAERDAAAANKSSAESVAKTEGSKPESSPQLLSYSFHTIIGKHSTRLALLFHLKYLTD</sequence>
<dbReference type="GO" id="GO:0045038">
    <property type="term" value="P:protein import into chloroplast thylakoid membrane"/>
    <property type="evidence" value="ECO:0000318"/>
    <property type="project" value="GO_Central"/>
</dbReference>
<accession>A0A7I4BN30</accession>
<reference evidence="3" key="3">
    <citation type="submission" date="2020-12" db="UniProtKB">
        <authorList>
            <consortium name="EnsemblPlants"/>
        </authorList>
    </citation>
    <scope>IDENTIFICATION</scope>
</reference>